<comment type="caution">
    <text evidence="5">The sequence shown here is derived from an EMBL/GenBank/DDBJ whole genome shotgun (WGS) entry which is preliminary data.</text>
</comment>
<reference evidence="5 6" key="1">
    <citation type="journal article" date="2023" name="Commun. Biol.">
        <title>Genome analysis of Parmales, the sister group of diatoms, reveals the evolutionary specialization of diatoms from phago-mixotrophs to photoautotrophs.</title>
        <authorList>
            <person name="Ban H."/>
            <person name="Sato S."/>
            <person name="Yoshikawa S."/>
            <person name="Yamada K."/>
            <person name="Nakamura Y."/>
            <person name="Ichinomiya M."/>
            <person name="Sato N."/>
            <person name="Blanc-Mathieu R."/>
            <person name="Endo H."/>
            <person name="Kuwata A."/>
            <person name="Ogata H."/>
        </authorList>
    </citation>
    <scope>NUCLEOTIDE SEQUENCE [LARGE SCALE GENOMIC DNA]</scope>
</reference>
<dbReference type="InterPro" id="IPR001763">
    <property type="entry name" value="Rhodanese-like_dom"/>
</dbReference>
<gene>
    <name evidence="5" type="ORF">TeGR_g12088</name>
</gene>
<dbReference type="InterPro" id="IPR012677">
    <property type="entry name" value="Nucleotide-bd_a/b_plait_sf"/>
</dbReference>
<name>A0ABQ6MM04_9STRA</name>
<dbReference type="SMART" id="SM00450">
    <property type="entry name" value="RHOD"/>
    <property type="match status" value="1"/>
</dbReference>
<dbReference type="Gene3D" id="3.30.70.100">
    <property type="match status" value="1"/>
</dbReference>
<feature type="domain" description="RRM" evidence="3">
    <location>
        <begin position="485"/>
        <end position="561"/>
    </location>
</feature>
<protein>
    <recommendedName>
        <fullName evidence="7">Rhodanese domain-containing protein</fullName>
    </recommendedName>
</protein>
<feature type="compositionally biased region" description="Low complexity" evidence="2">
    <location>
        <begin position="33"/>
        <end position="48"/>
    </location>
</feature>
<evidence type="ECO:0000256" key="1">
    <source>
        <dbReference type="PROSITE-ProRule" id="PRU00176"/>
    </source>
</evidence>
<feature type="region of interest" description="Disordered" evidence="2">
    <location>
        <begin position="1"/>
        <end position="64"/>
    </location>
</feature>
<dbReference type="SMART" id="SM00360">
    <property type="entry name" value="RRM"/>
    <property type="match status" value="1"/>
</dbReference>
<dbReference type="Proteomes" id="UP001165060">
    <property type="component" value="Unassembled WGS sequence"/>
</dbReference>
<evidence type="ECO:0000313" key="6">
    <source>
        <dbReference type="Proteomes" id="UP001165060"/>
    </source>
</evidence>
<dbReference type="InterPro" id="IPR036873">
    <property type="entry name" value="Rhodanese-like_dom_sf"/>
</dbReference>
<evidence type="ECO:0008006" key="7">
    <source>
        <dbReference type="Google" id="ProtNLM"/>
    </source>
</evidence>
<feature type="compositionally biased region" description="Pro residues" evidence="2">
    <location>
        <begin position="49"/>
        <end position="63"/>
    </location>
</feature>
<feature type="region of interest" description="Disordered" evidence="2">
    <location>
        <begin position="431"/>
        <end position="482"/>
    </location>
</feature>
<dbReference type="EMBL" id="BRYB01000379">
    <property type="protein sequence ID" value="GMI28877.1"/>
    <property type="molecule type" value="Genomic_DNA"/>
</dbReference>
<dbReference type="PROSITE" id="PS50102">
    <property type="entry name" value="RRM"/>
    <property type="match status" value="1"/>
</dbReference>
<dbReference type="PANTHER" id="PTHR43268:SF7">
    <property type="entry name" value="RHODANESE DOMAIN-CONTAINING PROTEIN"/>
    <property type="match status" value="1"/>
</dbReference>
<proteinExistence type="predicted"/>
<feature type="region of interest" description="Disordered" evidence="2">
    <location>
        <begin position="561"/>
        <end position="581"/>
    </location>
</feature>
<evidence type="ECO:0000256" key="2">
    <source>
        <dbReference type="SAM" id="MobiDB-lite"/>
    </source>
</evidence>
<dbReference type="PANTHER" id="PTHR43268">
    <property type="entry name" value="THIOSULFATE SULFURTRANSFERASE/RHODANESE-LIKE DOMAIN-CONTAINING PROTEIN 2"/>
    <property type="match status" value="1"/>
</dbReference>
<dbReference type="SUPFAM" id="SSF54928">
    <property type="entry name" value="RNA-binding domain, RBD"/>
    <property type="match status" value="1"/>
</dbReference>
<dbReference type="SUPFAM" id="SSF52821">
    <property type="entry name" value="Rhodanese/Cell cycle control phosphatase"/>
    <property type="match status" value="1"/>
</dbReference>
<organism evidence="5 6">
    <name type="scientific">Tetraparma gracilis</name>
    <dbReference type="NCBI Taxonomy" id="2962635"/>
    <lineage>
        <taxon>Eukaryota</taxon>
        <taxon>Sar</taxon>
        <taxon>Stramenopiles</taxon>
        <taxon>Ochrophyta</taxon>
        <taxon>Bolidophyceae</taxon>
        <taxon>Parmales</taxon>
        <taxon>Triparmaceae</taxon>
        <taxon>Tetraparma</taxon>
    </lineage>
</organism>
<dbReference type="Pfam" id="PF17773">
    <property type="entry name" value="UPF0176_N"/>
    <property type="match status" value="1"/>
</dbReference>
<feature type="compositionally biased region" description="Basic and acidic residues" evidence="2">
    <location>
        <begin position="449"/>
        <end position="467"/>
    </location>
</feature>
<dbReference type="Pfam" id="PF00581">
    <property type="entry name" value="Rhodanese"/>
    <property type="match status" value="1"/>
</dbReference>
<keyword evidence="6" id="KW-1185">Reference proteome</keyword>
<dbReference type="InterPro" id="IPR035979">
    <property type="entry name" value="RBD_domain_sf"/>
</dbReference>
<dbReference type="CDD" id="cd00590">
    <property type="entry name" value="RRM_SF"/>
    <property type="match status" value="1"/>
</dbReference>
<feature type="compositionally biased region" description="Basic and acidic residues" evidence="2">
    <location>
        <begin position="7"/>
        <end position="23"/>
    </location>
</feature>
<accession>A0ABQ6MM04</accession>
<dbReference type="InterPro" id="IPR000504">
    <property type="entry name" value="RRM_dom"/>
</dbReference>
<sequence length="581" mass="63786">MSSPEPAPKKEKKEKKSKEEKAAKKARKEAKRAAAALEASSSASTSVSAPPPVPAAPPAPPGARPLHVAAQVAHAPSLPSPSNSVSLMLFYQYIEPLLSPDAYQALLRRAQALGEEHGCTGRMRCAREGLNCTLTGSHGGLRAWAAGMRAYHPAFLGTEFKLTDGLPEGQRFPKLNVIPCEEIVNYGLGGAKAPPIDRTAVHLEPAEYHEKMKESDTVIIDVRNHYEAIIGRFDPPPGGAKMLDPKMRKSTEFPVWLNKQSTKDELKGKQVLMYCTGGVRCERAGALLKQQLATEADNLGVKGVYQLQGGIHKYLDEHPDGGHWKGKNYVFDKRFAHGCVEKEATSSVETMSTCEACKKPWDKFRGKRRCPTCGVPSLICKPCLDEDKERKHLKDVQCDLCVEEGVKAFAEVRGREKRELEEYERNHKLMPYEKERLAAGEGGGEEAEEQPKKKQKKFEATGTDRSDSFPLTAKTRPGPNKGKVTRLWIGNLDTSQVDAAVLSKAFPNIKFVQWVGDGKGGFKPFCWVEMKTPEDAALVFAAGRAARKLFGKAVKVNFDPDTKSAWPPPNAEFIDGGGKKD</sequence>
<dbReference type="Gene3D" id="3.30.70.330">
    <property type="match status" value="1"/>
</dbReference>
<dbReference type="InterPro" id="IPR022111">
    <property type="entry name" value="Rhodanese_C"/>
</dbReference>
<dbReference type="InterPro" id="IPR040503">
    <property type="entry name" value="TRHO_N"/>
</dbReference>
<dbReference type="Pfam" id="PF12368">
    <property type="entry name" value="Rhodanese_C"/>
    <property type="match status" value="1"/>
</dbReference>
<evidence type="ECO:0000313" key="5">
    <source>
        <dbReference type="EMBL" id="GMI28877.1"/>
    </source>
</evidence>
<dbReference type="PROSITE" id="PS50206">
    <property type="entry name" value="RHODANESE_3"/>
    <property type="match status" value="1"/>
</dbReference>
<keyword evidence="1" id="KW-0694">RNA-binding</keyword>
<evidence type="ECO:0000259" key="4">
    <source>
        <dbReference type="PROSITE" id="PS50206"/>
    </source>
</evidence>
<feature type="domain" description="Rhodanese" evidence="4">
    <location>
        <begin position="213"/>
        <end position="323"/>
    </location>
</feature>
<dbReference type="InterPro" id="IPR020936">
    <property type="entry name" value="TrhO"/>
</dbReference>
<evidence type="ECO:0000259" key="3">
    <source>
        <dbReference type="PROSITE" id="PS50102"/>
    </source>
</evidence>
<dbReference type="Gene3D" id="3.40.250.10">
    <property type="entry name" value="Rhodanese-like domain"/>
    <property type="match status" value="1"/>
</dbReference>